<gene>
    <name evidence="2" type="ORF">FHS65_002404</name>
</gene>
<keyword evidence="1" id="KW-0732">Signal</keyword>
<dbReference type="RefSeq" id="WP_123286138.1">
    <property type="nucleotide sequence ID" value="NZ_JACIJB010000013.1"/>
</dbReference>
<feature type="chain" id="PRO_5031485890" description="DUF1318 domain-containing protein" evidence="1">
    <location>
        <begin position="25"/>
        <end position="175"/>
    </location>
</feature>
<dbReference type="OrthoDB" id="7211066at2"/>
<evidence type="ECO:0000256" key="1">
    <source>
        <dbReference type="SAM" id="SignalP"/>
    </source>
</evidence>
<name>A0A7W9A546_9CAUL</name>
<dbReference type="AlphaFoldDB" id="A0A7W9A546"/>
<dbReference type="Proteomes" id="UP000548978">
    <property type="component" value="Unassembled WGS sequence"/>
</dbReference>
<sequence length="175" mass="18775">MSVRPLVCLALVLSLAGCSGVQTVADGFGGAVTAPLDDVGLRRERIPTVLLQAQANPYDMRNLDRCSTIGAEITRLDEALGPDLDEPPAPDGRTLGDRAVDAAAEAALDAIRDTATDFIPARSWIRTLSGADQHSREVQAAIEAGRLRRAFLKGQGMRFNCAPPAAPRWFQPTRR</sequence>
<comment type="caution">
    <text evidence="2">The sequence shown here is derived from an EMBL/GenBank/DDBJ whole genome shotgun (WGS) entry which is preliminary data.</text>
</comment>
<dbReference type="EMBL" id="JACIJB010000013">
    <property type="protein sequence ID" value="MBB5661639.1"/>
    <property type="molecule type" value="Genomic_DNA"/>
</dbReference>
<feature type="signal peptide" evidence="1">
    <location>
        <begin position="1"/>
        <end position="24"/>
    </location>
</feature>
<organism evidence="2 3">
    <name type="scientific">Brevundimonas halotolerans</name>
    <dbReference type="NCBI Taxonomy" id="69670"/>
    <lineage>
        <taxon>Bacteria</taxon>
        <taxon>Pseudomonadati</taxon>
        <taxon>Pseudomonadota</taxon>
        <taxon>Alphaproteobacteria</taxon>
        <taxon>Caulobacterales</taxon>
        <taxon>Caulobacteraceae</taxon>
        <taxon>Brevundimonas</taxon>
    </lineage>
</organism>
<accession>A0A7W9A546</accession>
<protein>
    <recommendedName>
        <fullName evidence="4">DUF1318 domain-containing protein</fullName>
    </recommendedName>
</protein>
<evidence type="ECO:0000313" key="3">
    <source>
        <dbReference type="Proteomes" id="UP000548978"/>
    </source>
</evidence>
<reference evidence="2 3" key="1">
    <citation type="submission" date="2020-08" db="EMBL/GenBank/DDBJ databases">
        <title>Genomic Encyclopedia of Type Strains, Phase IV (KMG-IV): sequencing the most valuable type-strain genomes for metagenomic binning, comparative biology and taxonomic classification.</title>
        <authorList>
            <person name="Goeker M."/>
        </authorList>
    </citation>
    <scope>NUCLEOTIDE SEQUENCE [LARGE SCALE GENOMIC DNA]</scope>
    <source>
        <strain evidence="2 3">DSM 24448</strain>
    </source>
</reference>
<dbReference type="PROSITE" id="PS51257">
    <property type="entry name" value="PROKAR_LIPOPROTEIN"/>
    <property type="match status" value="1"/>
</dbReference>
<proteinExistence type="predicted"/>
<evidence type="ECO:0000313" key="2">
    <source>
        <dbReference type="EMBL" id="MBB5661639.1"/>
    </source>
</evidence>
<evidence type="ECO:0008006" key="4">
    <source>
        <dbReference type="Google" id="ProtNLM"/>
    </source>
</evidence>
<keyword evidence="3" id="KW-1185">Reference proteome</keyword>